<feature type="region of interest" description="Disordered" evidence="1">
    <location>
        <begin position="1"/>
        <end position="22"/>
    </location>
</feature>
<gene>
    <name evidence="2" type="ORF">A2395_02870</name>
</gene>
<dbReference type="AlphaFoldDB" id="A0A1F4ZRA1"/>
<organism evidence="2 3">
    <name type="scientific">Candidatus Amesbacteria bacterium RIFOXYB1_FULL_47_9</name>
    <dbReference type="NCBI Taxonomy" id="1797266"/>
    <lineage>
        <taxon>Bacteria</taxon>
        <taxon>Candidatus Amesiibacteriota</taxon>
    </lineage>
</organism>
<evidence type="ECO:0000256" key="1">
    <source>
        <dbReference type="SAM" id="MobiDB-lite"/>
    </source>
</evidence>
<evidence type="ECO:0000313" key="3">
    <source>
        <dbReference type="Proteomes" id="UP000178188"/>
    </source>
</evidence>
<dbReference type="EMBL" id="MEXU01000066">
    <property type="protein sequence ID" value="OGD08912.1"/>
    <property type="molecule type" value="Genomic_DNA"/>
</dbReference>
<name>A0A1F4ZRA1_9BACT</name>
<evidence type="ECO:0000313" key="2">
    <source>
        <dbReference type="EMBL" id="OGD08912.1"/>
    </source>
</evidence>
<sequence>MDTVDLPQPPQENTVSKGNETLKEWWKSPLPGEAVLKSKSKLPKFVPDEEPTKPWDVITVRSRKTDEVLAVASFAHLNNPEEPLDLNSMKSAIAREMQRRGLDEEYFVREATVDEKDLSKNGKYAVVDTLEEQLTGGKSFFSYTSIEEDPDY</sequence>
<reference evidence="2 3" key="1">
    <citation type="journal article" date="2016" name="Nat. Commun.">
        <title>Thousands of microbial genomes shed light on interconnected biogeochemical processes in an aquifer system.</title>
        <authorList>
            <person name="Anantharaman K."/>
            <person name="Brown C.T."/>
            <person name="Hug L.A."/>
            <person name="Sharon I."/>
            <person name="Castelle C.J."/>
            <person name="Probst A.J."/>
            <person name="Thomas B.C."/>
            <person name="Singh A."/>
            <person name="Wilkins M.J."/>
            <person name="Karaoz U."/>
            <person name="Brodie E.L."/>
            <person name="Williams K.H."/>
            <person name="Hubbard S.S."/>
            <person name="Banfield J.F."/>
        </authorList>
    </citation>
    <scope>NUCLEOTIDE SEQUENCE [LARGE SCALE GENOMIC DNA]</scope>
</reference>
<comment type="caution">
    <text evidence="2">The sequence shown here is derived from an EMBL/GenBank/DDBJ whole genome shotgun (WGS) entry which is preliminary data.</text>
</comment>
<protein>
    <submittedName>
        <fullName evidence="2">Uncharacterized protein</fullName>
    </submittedName>
</protein>
<accession>A0A1F4ZRA1</accession>
<dbReference type="Proteomes" id="UP000178188">
    <property type="component" value="Unassembled WGS sequence"/>
</dbReference>
<proteinExistence type="predicted"/>